<reference evidence="2 3" key="1">
    <citation type="submission" date="2018-10" db="EMBL/GenBank/DDBJ databases">
        <title>Bacillus Keqinensis sp. nov., a moderately halophilic bacterium isolated from a saline-alkaline lake.</title>
        <authorList>
            <person name="Wang H."/>
        </authorList>
    </citation>
    <scope>NUCLEOTIDE SEQUENCE [LARGE SCALE GENOMIC DNA]</scope>
    <source>
        <strain evidence="2 3">KQ-3</strain>
    </source>
</reference>
<dbReference type="Proteomes" id="UP000278746">
    <property type="component" value="Unassembled WGS sequence"/>
</dbReference>
<protein>
    <submittedName>
        <fullName evidence="2">Uncharacterized protein</fullName>
    </submittedName>
</protein>
<proteinExistence type="predicted"/>
<dbReference type="OrthoDB" id="2454402at2"/>
<feature type="region of interest" description="Disordered" evidence="1">
    <location>
        <begin position="26"/>
        <end position="61"/>
    </location>
</feature>
<organism evidence="2 3">
    <name type="scientific">Alteribacter keqinensis</name>
    <dbReference type="NCBI Taxonomy" id="2483800"/>
    <lineage>
        <taxon>Bacteria</taxon>
        <taxon>Bacillati</taxon>
        <taxon>Bacillota</taxon>
        <taxon>Bacilli</taxon>
        <taxon>Bacillales</taxon>
        <taxon>Bacillaceae</taxon>
        <taxon>Alteribacter</taxon>
    </lineage>
</organism>
<dbReference type="AlphaFoldDB" id="A0A3M7TUK0"/>
<accession>A0A3M7TUK0</accession>
<comment type="caution">
    <text evidence="2">The sequence shown here is derived from an EMBL/GenBank/DDBJ whole genome shotgun (WGS) entry which is preliminary data.</text>
</comment>
<keyword evidence="3" id="KW-1185">Reference proteome</keyword>
<dbReference type="RefSeq" id="WP_122896208.1">
    <property type="nucleotide sequence ID" value="NZ_RHIB01000001.1"/>
</dbReference>
<dbReference type="EMBL" id="RHIB01000001">
    <property type="protein sequence ID" value="RNA68682.1"/>
    <property type="molecule type" value="Genomic_DNA"/>
</dbReference>
<name>A0A3M7TUK0_9BACI</name>
<evidence type="ECO:0000313" key="3">
    <source>
        <dbReference type="Proteomes" id="UP000278746"/>
    </source>
</evidence>
<evidence type="ECO:0000313" key="2">
    <source>
        <dbReference type="EMBL" id="RNA68682.1"/>
    </source>
</evidence>
<sequence length="61" mass="7051">MERKDLENQGRAETYLDVDRMTSEGLAGGRDHLAYGKRQIDESLDLHDEERPHEAGKPEKR</sequence>
<feature type="compositionally biased region" description="Basic and acidic residues" evidence="1">
    <location>
        <begin position="29"/>
        <end position="61"/>
    </location>
</feature>
<gene>
    <name evidence="2" type="ORF">EBO34_01555</name>
</gene>
<evidence type="ECO:0000256" key="1">
    <source>
        <dbReference type="SAM" id="MobiDB-lite"/>
    </source>
</evidence>